<gene>
    <name evidence="1" type="ORF">ZMTM_07410</name>
</gene>
<proteinExistence type="predicted"/>
<sequence length="76" mass="9066">MNKQNNPQSTDKTPTRVRTGTGAIRRIFNVIRRWEEMMDYSQYDYTLNRIRYLEGRVLELESQRNATVEMPTPKSL</sequence>
<dbReference type="AlphaFoldDB" id="A0A8D5FYN5"/>
<reference evidence="1" key="1">
    <citation type="journal article" date="2021" name="Arch. Microbiol.">
        <title>Methyloradius palustris gen. nov., sp. nov., a methanol-oxidizing bacterium isolated from snow.</title>
        <authorList>
            <person name="Miyadera T."/>
            <person name="Kojima H."/>
            <person name="Fukui M."/>
        </authorList>
    </citation>
    <scope>NUCLEOTIDE SEQUENCE</scope>
    <source>
        <strain evidence="1">Zm11</strain>
    </source>
</reference>
<dbReference type="KEGG" id="mpau:ZMTM_07410"/>
<evidence type="ECO:0000313" key="2">
    <source>
        <dbReference type="Proteomes" id="UP000826722"/>
    </source>
</evidence>
<dbReference type="RefSeq" id="WP_221765010.1">
    <property type="nucleotide sequence ID" value="NZ_AP024110.1"/>
</dbReference>
<organism evidence="1 2">
    <name type="scientific">Methyloradius palustris</name>
    <dbReference type="NCBI Taxonomy" id="2778876"/>
    <lineage>
        <taxon>Bacteria</taxon>
        <taxon>Pseudomonadati</taxon>
        <taxon>Pseudomonadota</taxon>
        <taxon>Betaproteobacteria</taxon>
        <taxon>Nitrosomonadales</taxon>
        <taxon>Methylophilaceae</taxon>
        <taxon>Methyloradius</taxon>
    </lineage>
</organism>
<accession>A0A8D5FYN5</accession>
<dbReference type="EMBL" id="AP024110">
    <property type="protein sequence ID" value="BCM24482.1"/>
    <property type="molecule type" value="Genomic_DNA"/>
</dbReference>
<dbReference type="Proteomes" id="UP000826722">
    <property type="component" value="Chromosome"/>
</dbReference>
<evidence type="ECO:0000313" key="1">
    <source>
        <dbReference type="EMBL" id="BCM24482.1"/>
    </source>
</evidence>
<name>A0A8D5FYN5_9PROT</name>
<protein>
    <submittedName>
        <fullName evidence="1">Uncharacterized protein</fullName>
    </submittedName>
</protein>
<keyword evidence="2" id="KW-1185">Reference proteome</keyword>